<dbReference type="PANTHER" id="PTHR30086:SF20">
    <property type="entry name" value="ARGININE EXPORTER PROTEIN ARGO-RELATED"/>
    <property type="match status" value="1"/>
</dbReference>
<evidence type="ECO:0000256" key="1">
    <source>
        <dbReference type="ARBA" id="ARBA00004651"/>
    </source>
</evidence>
<evidence type="ECO:0000256" key="5">
    <source>
        <dbReference type="ARBA" id="ARBA00023136"/>
    </source>
</evidence>
<dbReference type="GO" id="GO:0015171">
    <property type="term" value="F:amino acid transmembrane transporter activity"/>
    <property type="evidence" value="ECO:0007669"/>
    <property type="project" value="TreeGrafter"/>
</dbReference>
<evidence type="ECO:0000313" key="8">
    <source>
        <dbReference type="Proteomes" id="UP000526892"/>
    </source>
</evidence>
<keyword evidence="5 6" id="KW-0472">Membrane</keyword>
<evidence type="ECO:0000256" key="4">
    <source>
        <dbReference type="ARBA" id="ARBA00022989"/>
    </source>
</evidence>
<dbReference type="RefSeq" id="WP_179916723.1">
    <property type="nucleotide sequence ID" value="NZ_JACCDE010000026.1"/>
</dbReference>
<accession>A0A7Z0RZJ7</accession>
<evidence type="ECO:0000256" key="3">
    <source>
        <dbReference type="ARBA" id="ARBA00022692"/>
    </source>
</evidence>
<comment type="caution">
    <text evidence="7">The sequence shown here is derived from an EMBL/GenBank/DDBJ whole genome shotgun (WGS) entry which is preliminary data.</text>
</comment>
<dbReference type="Pfam" id="PF01810">
    <property type="entry name" value="LysE"/>
    <property type="match status" value="1"/>
</dbReference>
<protein>
    <submittedName>
        <fullName evidence="7">LysE family transporter</fullName>
    </submittedName>
</protein>
<keyword evidence="4 6" id="KW-1133">Transmembrane helix</keyword>
<gene>
    <name evidence="7" type="ORF">HZS80_16715</name>
</gene>
<name>A0A7Z0RZJ7_9GAMM</name>
<dbReference type="GO" id="GO:0005886">
    <property type="term" value="C:plasma membrane"/>
    <property type="evidence" value="ECO:0007669"/>
    <property type="project" value="UniProtKB-SubCell"/>
</dbReference>
<dbReference type="AlphaFoldDB" id="A0A7Z0RZJ7"/>
<feature type="transmembrane region" description="Helical" evidence="6">
    <location>
        <begin position="179"/>
        <end position="198"/>
    </location>
</feature>
<sequence>MMDNILLLLMAAFPLMGSPGPATLSLAGIGSAYGFRRGLRYMSGIVLGTVVVLLMIAAGITAVVLTKPLLLVALSSLAGIYILYLAFRIATAPVVKDAKCFGSAPAFLPGFTLAVINPKAFAAIGAVYSSHTIVIDNLAADTGWKLLLLSLVILIFSIIWLTFGAAFAKFLRDPVIGRATNIIFATMLVLSVGALWLGR</sequence>
<organism evidence="7 8">
    <name type="scientific">Vreelandella glaciei</name>
    <dbReference type="NCBI Taxonomy" id="186761"/>
    <lineage>
        <taxon>Bacteria</taxon>
        <taxon>Pseudomonadati</taxon>
        <taxon>Pseudomonadota</taxon>
        <taxon>Gammaproteobacteria</taxon>
        <taxon>Oceanospirillales</taxon>
        <taxon>Halomonadaceae</taxon>
        <taxon>Vreelandella</taxon>
    </lineage>
</organism>
<comment type="subcellular location">
    <subcellularLocation>
        <location evidence="1">Cell membrane</location>
        <topology evidence="1">Multi-pass membrane protein</topology>
    </subcellularLocation>
</comment>
<evidence type="ECO:0000256" key="2">
    <source>
        <dbReference type="ARBA" id="ARBA00022475"/>
    </source>
</evidence>
<dbReference type="InterPro" id="IPR001123">
    <property type="entry name" value="LeuE-type"/>
</dbReference>
<dbReference type="Proteomes" id="UP000526892">
    <property type="component" value="Unassembled WGS sequence"/>
</dbReference>
<feature type="transmembrane region" description="Helical" evidence="6">
    <location>
        <begin position="69"/>
        <end position="87"/>
    </location>
</feature>
<dbReference type="EMBL" id="JACCDE010000026">
    <property type="protein sequence ID" value="NYS79335.1"/>
    <property type="molecule type" value="Genomic_DNA"/>
</dbReference>
<keyword evidence="2" id="KW-1003">Cell membrane</keyword>
<keyword evidence="3 6" id="KW-0812">Transmembrane</keyword>
<feature type="transmembrane region" description="Helical" evidence="6">
    <location>
        <begin position="43"/>
        <end position="64"/>
    </location>
</feature>
<feature type="transmembrane region" description="Helical" evidence="6">
    <location>
        <begin position="146"/>
        <end position="167"/>
    </location>
</feature>
<evidence type="ECO:0000313" key="7">
    <source>
        <dbReference type="EMBL" id="NYS79335.1"/>
    </source>
</evidence>
<proteinExistence type="predicted"/>
<keyword evidence="8" id="KW-1185">Reference proteome</keyword>
<dbReference type="PANTHER" id="PTHR30086">
    <property type="entry name" value="ARGININE EXPORTER PROTEIN ARGO"/>
    <property type="match status" value="1"/>
</dbReference>
<evidence type="ECO:0000256" key="6">
    <source>
        <dbReference type="SAM" id="Phobius"/>
    </source>
</evidence>
<reference evidence="7 8" key="1">
    <citation type="journal article" date="2003" name="Extremophiles">
        <title>Halomonas glaciei sp. nov. isolated from fast ice of Adelie Land, Antarctica.</title>
        <authorList>
            <person name="Reddy G.S."/>
            <person name="Raghavan P.U."/>
            <person name="Sarita N.B."/>
            <person name="Prakash J.S."/>
            <person name="Nagesh N."/>
            <person name="Delille D."/>
            <person name="Shivaji S."/>
        </authorList>
    </citation>
    <scope>NUCLEOTIDE SEQUENCE [LARGE SCALE GENOMIC DNA]</scope>
    <source>
        <strain evidence="7 8">DD39</strain>
    </source>
</reference>